<evidence type="ECO:0000313" key="3">
    <source>
        <dbReference type="RefSeq" id="XP_046600714.1"/>
    </source>
</evidence>
<reference evidence="3" key="1">
    <citation type="submission" date="2025-08" db="UniProtKB">
        <authorList>
            <consortium name="RefSeq"/>
        </authorList>
    </citation>
    <scope>IDENTIFICATION</scope>
    <source>
        <tissue evidence="3">Thorax and Abdomen</tissue>
    </source>
</reference>
<name>A0ABM3GKC6_NEOLC</name>
<feature type="signal peptide" evidence="1">
    <location>
        <begin position="1"/>
        <end position="26"/>
    </location>
</feature>
<sequence length="133" mass="14928">MHTATQFTSALIVLLAMIFMHSNCEAHLRKLPLCRNRKICEENCDDCDWGSSYAVECGFKECLKGPGDRCGGRNHMWGKCGDGLACQCNKCNGCSTTKVDRSCFNNTCALDTEFLPPLFHPDRQHRPTYIFAV</sequence>
<evidence type="ECO:0000256" key="1">
    <source>
        <dbReference type="SAM" id="SignalP"/>
    </source>
</evidence>
<dbReference type="RefSeq" id="XP_046600714.1">
    <property type="nucleotide sequence ID" value="XM_046744758.1"/>
</dbReference>
<dbReference type="Proteomes" id="UP000829291">
    <property type="component" value="Chromosome 7"/>
</dbReference>
<feature type="chain" id="PRO_5047161371" evidence="1">
    <location>
        <begin position="27"/>
        <end position="133"/>
    </location>
</feature>
<protein>
    <submittedName>
        <fullName evidence="3">Neuroparsin-A</fullName>
    </submittedName>
</protein>
<keyword evidence="2" id="KW-1185">Reference proteome</keyword>
<organism evidence="2 3">
    <name type="scientific">Neodiprion lecontei</name>
    <name type="common">Redheaded pine sawfly</name>
    <dbReference type="NCBI Taxonomy" id="441921"/>
    <lineage>
        <taxon>Eukaryota</taxon>
        <taxon>Metazoa</taxon>
        <taxon>Ecdysozoa</taxon>
        <taxon>Arthropoda</taxon>
        <taxon>Hexapoda</taxon>
        <taxon>Insecta</taxon>
        <taxon>Pterygota</taxon>
        <taxon>Neoptera</taxon>
        <taxon>Endopterygota</taxon>
        <taxon>Hymenoptera</taxon>
        <taxon>Tenthredinoidea</taxon>
        <taxon>Diprionidae</taxon>
        <taxon>Diprioninae</taxon>
        <taxon>Neodiprion</taxon>
    </lineage>
</organism>
<dbReference type="InterPro" id="IPR010850">
    <property type="entry name" value="Neuroparsin"/>
</dbReference>
<dbReference type="Pfam" id="PF07327">
    <property type="entry name" value="Neuroparsin"/>
    <property type="match status" value="1"/>
</dbReference>
<evidence type="ECO:0000313" key="2">
    <source>
        <dbReference type="Proteomes" id="UP000829291"/>
    </source>
</evidence>
<dbReference type="GeneID" id="107218288"/>
<accession>A0ABM3GKC6</accession>
<gene>
    <name evidence="3" type="primary">LOC107218288</name>
</gene>
<proteinExistence type="predicted"/>
<keyword evidence="1" id="KW-0732">Signal</keyword>